<evidence type="ECO:0000313" key="2">
    <source>
        <dbReference type="Proteomes" id="UP000579250"/>
    </source>
</evidence>
<dbReference type="InterPro" id="IPR025851">
    <property type="entry name" value="SUKH-4"/>
</dbReference>
<reference evidence="1 2" key="1">
    <citation type="submission" date="2020-04" db="EMBL/GenBank/DDBJ databases">
        <title>MicrobeNet Type strains.</title>
        <authorList>
            <person name="Nicholson A.C."/>
        </authorList>
    </citation>
    <scope>NUCLEOTIDE SEQUENCE [LARGE SCALE GENOMIC DNA]</scope>
    <source>
        <strain evidence="1 2">ATCC BAA-277</strain>
    </source>
</reference>
<name>A0A846Z407_9ACTN</name>
<evidence type="ECO:0000313" key="1">
    <source>
        <dbReference type="EMBL" id="NKZ05962.1"/>
    </source>
</evidence>
<keyword evidence="2" id="KW-1185">Reference proteome</keyword>
<dbReference type="RefSeq" id="WP_067633686.1">
    <property type="nucleotide sequence ID" value="NZ_JAAXPI010000028.1"/>
</dbReference>
<organism evidence="1 2">
    <name type="scientific">Actinomadura latina</name>
    <dbReference type="NCBI Taxonomy" id="163603"/>
    <lineage>
        <taxon>Bacteria</taxon>
        <taxon>Bacillati</taxon>
        <taxon>Actinomycetota</taxon>
        <taxon>Actinomycetes</taxon>
        <taxon>Streptosporangiales</taxon>
        <taxon>Thermomonosporaceae</taxon>
        <taxon>Actinomadura</taxon>
    </lineage>
</organism>
<proteinExistence type="predicted"/>
<comment type="caution">
    <text evidence="1">The sequence shown here is derived from an EMBL/GenBank/DDBJ whole genome shotgun (WGS) entry which is preliminary data.</text>
</comment>
<sequence>MDYRDMVALWGEDGLLYLPADRVEPVSFDVARLSPEAAIPAEVDPVFTAYVEGDVNLFNVLEIQIGDRDPLALIVLGGVPEQQMYYCLDGDTGAVVLLTVEEHADLETVNTSMAAFVEFLYHLQILIREDQGRASRAAPAAQLRERLSRLDPHAFRDPESWWNAAFMQLEGRV</sequence>
<evidence type="ECO:0008006" key="3">
    <source>
        <dbReference type="Google" id="ProtNLM"/>
    </source>
</evidence>
<protein>
    <recommendedName>
        <fullName evidence="3">SUKH-4 immunity protein</fullName>
    </recommendedName>
</protein>
<dbReference type="EMBL" id="JAAXPI010000028">
    <property type="protein sequence ID" value="NKZ05962.1"/>
    <property type="molecule type" value="Genomic_DNA"/>
</dbReference>
<dbReference type="Pfam" id="PF14435">
    <property type="entry name" value="SUKH-4"/>
    <property type="match status" value="1"/>
</dbReference>
<gene>
    <name evidence="1" type="ORF">HGB48_19730</name>
</gene>
<accession>A0A846Z407</accession>
<dbReference type="AlphaFoldDB" id="A0A846Z407"/>
<dbReference type="Proteomes" id="UP000579250">
    <property type="component" value="Unassembled WGS sequence"/>
</dbReference>